<organism evidence="1 2">
    <name type="scientific">Lasius platythorax</name>
    <dbReference type="NCBI Taxonomy" id="488582"/>
    <lineage>
        <taxon>Eukaryota</taxon>
        <taxon>Metazoa</taxon>
        <taxon>Ecdysozoa</taxon>
        <taxon>Arthropoda</taxon>
        <taxon>Hexapoda</taxon>
        <taxon>Insecta</taxon>
        <taxon>Pterygota</taxon>
        <taxon>Neoptera</taxon>
        <taxon>Endopterygota</taxon>
        <taxon>Hymenoptera</taxon>
        <taxon>Apocrita</taxon>
        <taxon>Aculeata</taxon>
        <taxon>Formicoidea</taxon>
        <taxon>Formicidae</taxon>
        <taxon>Formicinae</taxon>
        <taxon>Lasius</taxon>
        <taxon>Lasius</taxon>
    </lineage>
</organism>
<accession>A0AAV2MXH2</accession>
<name>A0AAV2MXH2_9HYME</name>
<dbReference type="Proteomes" id="UP001497644">
    <property type="component" value="Unassembled WGS sequence"/>
</dbReference>
<proteinExistence type="predicted"/>
<dbReference type="AlphaFoldDB" id="A0AAV2MXH2"/>
<evidence type="ECO:0000313" key="1">
    <source>
        <dbReference type="EMBL" id="CAL1672088.1"/>
    </source>
</evidence>
<comment type="caution">
    <text evidence="1">The sequence shown here is derived from an EMBL/GenBank/DDBJ whole genome shotgun (WGS) entry which is preliminary data.</text>
</comment>
<gene>
    <name evidence="1" type="ORF">LPLAT_LOCUS5494</name>
</gene>
<dbReference type="EMBL" id="CAXIPU020000446">
    <property type="protein sequence ID" value="CAL1672088.1"/>
    <property type="molecule type" value="Genomic_DNA"/>
</dbReference>
<keyword evidence="2" id="KW-1185">Reference proteome</keyword>
<evidence type="ECO:0000313" key="2">
    <source>
        <dbReference type="Proteomes" id="UP001497644"/>
    </source>
</evidence>
<protein>
    <submittedName>
        <fullName evidence="1">Uncharacterized protein</fullName>
    </submittedName>
</protein>
<reference evidence="1" key="1">
    <citation type="submission" date="2024-04" db="EMBL/GenBank/DDBJ databases">
        <authorList>
            <consortium name="Molecular Ecology Group"/>
        </authorList>
    </citation>
    <scope>NUCLEOTIDE SEQUENCE</scope>
</reference>
<sequence length="72" mass="8443">MARAIGKLLEFVPEIQSWEDYIEQFEFYLEANNINEESKKRSTLLTAVGVKIYSTIKSFCLRKHQKSLIMTL</sequence>